<dbReference type="Proteomes" id="UP000054516">
    <property type="component" value="Unassembled WGS sequence"/>
</dbReference>
<sequence length="312" mass="34476">MSLACAFAAALNPAKKEEIFIWYLKDGCAQVERKAVRDFLDEPTSRTPASVRAETDDDFVAAADAAAPNYEPFSSCVNFGCAAHETAMFVFGIRDDKAVCMVSPTYCKLAKKAVATEYTIAACARHKQGTPGALEKVSVFYIEKPTNENVKVKQFDLDTRKYSTLVASPNQDSQLCATYMVPVGHTTKVPFVFYQRGTTIVEHDTVNKIDNVLTKISGIPKTTPLATCEFQNSTFLFWLSSGFVLMYCRRQDGKWGQATAVPANPGGSEPQIADTQSDLAVVAYPAKNCILIYYLAKDSEQDYDYFTWKEPS</sequence>
<name>A0A1W2TBM0_ROSNE</name>
<accession>A0A1W2TBM0</accession>
<dbReference type="AlphaFoldDB" id="A0A1W2TBM0"/>
<dbReference type="EMBL" id="DF977455">
    <property type="protein sequence ID" value="GAP85317.1"/>
    <property type="molecule type" value="Genomic_DNA"/>
</dbReference>
<dbReference type="Gene3D" id="2.120.10.70">
    <property type="entry name" value="Fucose-specific lectin"/>
    <property type="match status" value="1"/>
</dbReference>
<organism evidence="1">
    <name type="scientific">Rosellinia necatrix</name>
    <name type="common">White root-rot fungus</name>
    <dbReference type="NCBI Taxonomy" id="77044"/>
    <lineage>
        <taxon>Eukaryota</taxon>
        <taxon>Fungi</taxon>
        <taxon>Dikarya</taxon>
        <taxon>Ascomycota</taxon>
        <taxon>Pezizomycotina</taxon>
        <taxon>Sordariomycetes</taxon>
        <taxon>Xylariomycetidae</taxon>
        <taxon>Xylariales</taxon>
        <taxon>Xylariaceae</taxon>
        <taxon>Rosellinia</taxon>
    </lineage>
</organism>
<keyword evidence="2" id="KW-1185">Reference proteome</keyword>
<reference evidence="1" key="1">
    <citation type="submission" date="2016-03" db="EMBL/GenBank/DDBJ databases">
        <title>Draft genome sequence of Rosellinia necatrix.</title>
        <authorList>
            <person name="Kanematsu S."/>
        </authorList>
    </citation>
    <scope>NUCLEOTIDE SEQUENCE [LARGE SCALE GENOMIC DNA]</scope>
    <source>
        <strain evidence="1">W97</strain>
    </source>
</reference>
<evidence type="ECO:0008006" key="3">
    <source>
        <dbReference type="Google" id="ProtNLM"/>
    </source>
</evidence>
<gene>
    <name evidence="1" type="ORF">SAMD00023353_1002040</name>
</gene>
<evidence type="ECO:0000313" key="2">
    <source>
        <dbReference type="Proteomes" id="UP000054516"/>
    </source>
</evidence>
<proteinExistence type="predicted"/>
<protein>
    <recommendedName>
        <fullName evidence="3">Fucose-specific lectin</fullName>
    </recommendedName>
</protein>
<evidence type="ECO:0000313" key="1">
    <source>
        <dbReference type="EMBL" id="GAP85317.1"/>
    </source>
</evidence>
<dbReference type="SUPFAM" id="SSF89372">
    <property type="entry name" value="Fucose-specific lectin"/>
    <property type="match status" value="1"/>
</dbReference>
<dbReference type="OrthoDB" id="4671585at2759"/>